<dbReference type="OrthoDB" id="2985542at2"/>
<evidence type="ECO:0000259" key="5">
    <source>
        <dbReference type="Pfam" id="PF03717"/>
    </source>
</evidence>
<dbReference type="SUPFAM" id="SSF56601">
    <property type="entry name" value="beta-lactamase/transpeptidase-like"/>
    <property type="match status" value="1"/>
</dbReference>
<keyword evidence="7" id="KW-1185">Reference proteome</keyword>
<name>A0A398CLF2_9BACL</name>
<keyword evidence="3" id="KW-0472">Membrane</keyword>
<dbReference type="Pfam" id="PF00905">
    <property type="entry name" value="Transpeptidase"/>
    <property type="match status" value="1"/>
</dbReference>
<dbReference type="Pfam" id="PF03717">
    <property type="entry name" value="PBP_dimer"/>
    <property type="match status" value="1"/>
</dbReference>
<evidence type="ECO:0000256" key="2">
    <source>
        <dbReference type="ARBA" id="ARBA00007171"/>
    </source>
</evidence>
<comment type="caution">
    <text evidence="6">The sequence shown here is derived from an EMBL/GenBank/DDBJ whole genome shotgun (WGS) entry which is preliminary data.</text>
</comment>
<dbReference type="Gene3D" id="3.40.710.10">
    <property type="entry name" value="DD-peptidase/beta-lactamase superfamily"/>
    <property type="match status" value="1"/>
</dbReference>
<dbReference type="InterPro" id="IPR036138">
    <property type="entry name" value="PBP_dimer_sf"/>
</dbReference>
<dbReference type="Proteomes" id="UP000266340">
    <property type="component" value="Unassembled WGS sequence"/>
</dbReference>
<evidence type="ECO:0000313" key="6">
    <source>
        <dbReference type="EMBL" id="RIE03090.1"/>
    </source>
</evidence>
<dbReference type="AlphaFoldDB" id="A0A398CLF2"/>
<dbReference type="GO" id="GO:0008658">
    <property type="term" value="F:penicillin binding"/>
    <property type="evidence" value="ECO:0007669"/>
    <property type="project" value="InterPro"/>
</dbReference>
<gene>
    <name evidence="6" type="ORF">D3H35_21155</name>
</gene>
<dbReference type="PANTHER" id="PTHR30627">
    <property type="entry name" value="PEPTIDOGLYCAN D,D-TRANSPEPTIDASE"/>
    <property type="match status" value="1"/>
</dbReference>
<evidence type="ECO:0000313" key="7">
    <source>
        <dbReference type="Proteomes" id="UP000266340"/>
    </source>
</evidence>
<dbReference type="InterPro" id="IPR005311">
    <property type="entry name" value="PBP_dimer"/>
</dbReference>
<feature type="domain" description="Penicillin-binding protein dimerisation" evidence="5">
    <location>
        <begin position="61"/>
        <end position="216"/>
    </location>
</feature>
<dbReference type="PANTHER" id="PTHR30627:SF24">
    <property type="entry name" value="PENICILLIN-BINDING PROTEIN 4B"/>
    <property type="match status" value="1"/>
</dbReference>
<dbReference type="GO" id="GO:0071555">
    <property type="term" value="P:cell wall organization"/>
    <property type="evidence" value="ECO:0007669"/>
    <property type="project" value="TreeGrafter"/>
</dbReference>
<evidence type="ECO:0000256" key="3">
    <source>
        <dbReference type="ARBA" id="ARBA00023136"/>
    </source>
</evidence>
<sequence>MSNRFAYRAFQMLLILVCLFAIAALRLAWVQLGSGRGRAEPSASIARQAVLEHSDELVIDTGRGRFLDRNGYLLTDRTVNGLVAFPTGGMPRGSEASINQLAAALGTTGESLSNWLDSLKEPAMWRAHKSPVAANLTDKQASAVASAGLNGVFALPYRNRYPDGSEPLHAIGYVSQHPERLSRLYASQLARNQIKETDGIGGSGLEKSLDRLIRGIGPTEAVRLTDAQRRPLSGLGVRLTTPDNAHFPLQVHTTLDHGMQEAVAALMEKAGVKQGAAVVLDVRQADILTMVSLPKLNPYRIGAEGTDERNHALTAFPPGSVFKTVTLAAALDSGTAKLDDLFRCDGEFDRYGLKCWLQGGHGVLTLAEAYAQSCNVAFAMLAEHLDPAWLQITADRLGLGRQIGWNSEAFKDGKPLRLLGEEESGKIFSSRKAAEDGGVRTGTGIGQRDVRLTPLQAANLVVTLLHGGKVASPRIVSEIRYGDGALFAALPPQSAPSSYGAIRPETAAAVLKQMRAVVTDGTAESALGNAKWPLAGKSGTAELAGKLKARNDHWFIGYGPAEGTPRYAVAVLIENQPAGLRNRASALFGDIMDSLRDRDEQAEARTERR</sequence>
<comment type="subcellular location">
    <subcellularLocation>
        <location evidence="1">Membrane</location>
    </subcellularLocation>
</comment>
<dbReference type="InterPro" id="IPR001460">
    <property type="entry name" value="PCN-bd_Tpept"/>
</dbReference>
<proteinExistence type="inferred from homology"/>
<dbReference type="InterPro" id="IPR050515">
    <property type="entry name" value="Beta-lactam/transpept"/>
</dbReference>
<dbReference type="GO" id="GO:0005886">
    <property type="term" value="C:plasma membrane"/>
    <property type="evidence" value="ECO:0007669"/>
    <property type="project" value="TreeGrafter"/>
</dbReference>
<comment type="similarity">
    <text evidence="2">Belongs to the transpeptidase family.</text>
</comment>
<dbReference type="SUPFAM" id="SSF56519">
    <property type="entry name" value="Penicillin binding protein dimerisation domain"/>
    <property type="match status" value="1"/>
</dbReference>
<reference evidence="6 7" key="1">
    <citation type="submission" date="2018-09" db="EMBL/GenBank/DDBJ databases">
        <title>Cohnella cavernae sp. nov., isolated from a karst cave.</title>
        <authorList>
            <person name="Zhu H."/>
        </authorList>
    </citation>
    <scope>NUCLEOTIDE SEQUENCE [LARGE SCALE GENOMIC DNA]</scope>
    <source>
        <strain evidence="6 7">K2E09-144</strain>
    </source>
</reference>
<organism evidence="6 7">
    <name type="scientific">Cohnella faecalis</name>
    <dbReference type="NCBI Taxonomy" id="2315694"/>
    <lineage>
        <taxon>Bacteria</taxon>
        <taxon>Bacillati</taxon>
        <taxon>Bacillota</taxon>
        <taxon>Bacilli</taxon>
        <taxon>Bacillales</taxon>
        <taxon>Paenibacillaceae</taxon>
        <taxon>Cohnella</taxon>
    </lineage>
</organism>
<feature type="domain" description="Penicillin-binding protein transpeptidase" evidence="4">
    <location>
        <begin position="275"/>
        <end position="592"/>
    </location>
</feature>
<dbReference type="RefSeq" id="WP_119151117.1">
    <property type="nucleotide sequence ID" value="NZ_JBHSOV010000042.1"/>
</dbReference>
<protein>
    <submittedName>
        <fullName evidence="6">Penicillin-binding protein 2</fullName>
    </submittedName>
</protein>
<dbReference type="InterPro" id="IPR012338">
    <property type="entry name" value="Beta-lactam/transpept-like"/>
</dbReference>
<dbReference type="EMBL" id="QXJM01000039">
    <property type="protein sequence ID" value="RIE03090.1"/>
    <property type="molecule type" value="Genomic_DNA"/>
</dbReference>
<dbReference type="Gene3D" id="3.90.1310.10">
    <property type="entry name" value="Penicillin-binding protein 2a (Domain 2)"/>
    <property type="match status" value="1"/>
</dbReference>
<evidence type="ECO:0000256" key="1">
    <source>
        <dbReference type="ARBA" id="ARBA00004370"/>
    </source>
</evidence>
<dbReference type="GO" id="GO:0071972">
    <property type="term" value="F:peptidoglycan L,D-transpeptidase activity"/>
    <property type="evidence" value="ECO:0007669"/>
    <property type="project" value="TreeGrafter"/>
</dbReference>
<accession>A0A398CLF2</accession>
<evidence type="ECO:0000259" key="4">
    <source>
        <dbReference type="Pfam" id="PF00905"/>
    </source>
</evidence>